<evidence type="ECO:0000259" key="7">
    <source>
        <dbReference type="SMART" id="SM01313"/>
    </source>
</evidence>
<name>A0A550CNL6_9AGAR</name>
<dbReference type="Pfam" id="PF20654">
    <property type="entry name" value="Sec3_C-term"/>
    <property type="match status" value="1"/>
</dbReference>
<feature type="compositionally biased region" description="Low complexity" evidence="6">
    <location>
        <begin position="289"/>
        <end position="302"/>
    </location>
</feature>
<dbReference type="GO" id="GO:0006893">
    <property type="term" value="P:Golgi to plasma membrane transport"/>
    <property type="evidence" value="ECO:0007669"/>
    <property type="project" value="TreeGrafter"/>
</dbReference>
<dbReference type="SMART" id="SM01313">
    <property type="entry name" value="Sec3-PIP2_bind"/>
    <property type="match status" value="1"/>
</dbReference>
<dbReference type="EMBL" id="VDMD01000004">
    <property type="protein sequence ID" value="TRM66391.1"/>
    <property type="molecule type" value="Genomic_DNA"/>
</dbReference>
<feature type="region of interest" description="Disordered" evidence="6">
    <location>
        <begin position="139"/>
        <end position="382"/>
    </location>
</feature>
<organism evidence="8 9">
    <name type="scientific">Schizophyllum amplum</name>
    <dbReference type="NCBI Taxonomy" id="97359"/>
    <lineage>
        <taxon>Eukaryota</taxon>
        <taxon>Fungi</taxon>
        <taxon>Dikarya</taxon>
        <taxon>Basidiomycota</taxon>
        <taxon>Agaricomycotina</taxon>
        <taxon>Agaricomycetes</taxon>
        <taxon>Agaricomycetidae</taxon>
        <taxon>Agaricales</taxon>
        <taxon>Schizophyllaceae</taxon>
        <taxon>Schizophyllum</taxon>
    </lineage>
</organism>
<dbReference type="PANTHER" id="PTHR16092">
    <property type="entry name" value="SEC3/SYNTAXIN-RELATED"/>
    <property type="match status" value="1"/>
</dbReference>
<evidence type="ECO:0000256" key="5">
    <source>
        <dbReference type="SAM" id="Coils"/>
    </source>
</evidence>
<dbReference type="CDD" id="cd13315">
    <property type="entry name" value="PH_Sec3"/>
    <property type="match status" value="1"/>
</dbReference>
<evidence type="ECO:0000256" key="1">
    <source>
        <dbReference type="ARBA" id="ARBA00006518"/>
    </source>
</evidence>
<feature type="compositionally biased region" description="Polar residues" evidence="6">
    <location>
        <begin position="218"/>
        <end position="230"/>
    </location>
</feature>
<keyword evidence="4 5" id="KW-0175">Coiled coil</keyword>
<keyword evidence="2" id="KW-0813">Transport</keyword>
<feature type="compositionally biased region" description="Low complexity" evidence="6">
    <location>
        <begin position="174"/>
        <end position="185"/>
    </location>
</feature>
<comment type="caution">
    <text evidence="8">The sequence shown here is derived from an EMBL/GenBank/DDBJ whole genome shotgun (WGS) entry which is preliminary data.</text>
</comment>
<dbReference type="GO" id="GO:0005886">
    <property type="term" value="C:plasma membrane"/>
    <property type="evidence" value="ECO:0007669"/>
    <property type="project" value="TreeGrafter"/>
</dbReference>
<feature type="compositionally biased region" description="Basic and acidic residues" evidence="6">
    <location>
        <begin position="371"/>
        <end position="382"/>
    </location>
</feature>
<feature type="domain" description="Exocyst complex component Sec3 PIP2-binding N-terminal" evidence="7">
    <location>
        <begin position="41"/>
        <end position="125"/>
    </location>
</feature>
<dbReference type="Proteomes" id="UP000320762">
    <property type="component" value="Unassembled WGS sequence"/>
</dbReference>
<gene>
    <name evidence="8" type="ORF">BD626DRAFT_546675</name>
</gene>
<dbReference type="GO" id="GO:0005546">
    <property type="term" value="F:phosphatidylinositol-4,5-bisphosphate binding"/>
    <property type="evidence" value="ECO:0007669"/>
    <property type="project" value="TreeGrafter"/>
</dbReference>
<feature type="coiled-coil region" evidence="5">
    <location>
        <begin position="535"/>
        <end position="583"/>
    </location>
</feature>
<dbReference type="InterPro" id="IPR028258">
    <property type="entry name" value="Sec3-PIP2_bind"/>
</dbReference>
<dbReference type="AlphaFoldDB" id="A0A550CNL6"/>
<evidence type="ECO:0000256" key="3">
    <source>
        <dbReference type="ARBA" id="ARBA00022483"/>
    </source>
</evidence>
<dbReference type="Pfam" id="PF09763">
    <property type="entry name" value="Sec3_CC"/>
    <property type="match status" value="1"/>
</dbReference>
<reference evidence="8 9" key="1">
    <citation type="journal article" date="2019" name="New Phytol.">
        <title>Comparative genomics reveals unique wood-decay strategies and fruiting body development in the Schizophyllaceae.</title>
        <authorList>
            <person name="Almasi E."/>
            <person name="Sahu N."/>
            <person name="Krizsan K."/>
            <person name="Balint B."/>
            <person name="Kovacs G.M."/>
            <person name="Kiss B."/>
            <person name="Cseklye J."/>
            <person name="Drula E."/>
            <person name="Henrissat B."/>
            <person name="Nagy I."/>
            <person name="Chovatia M."/>
            <person name="Adam C."/>
            <person name="LaButti K."/>
            <person name="Lipzen A."/>
            <person name="Riley R."/>
            <person name="Grigoriev I.V."/>
            <person name="Nagy L.G."/>
        </authorList>
    </citation>
    <scope>NUCLEOTIDE SEQUENCE [LARGE SCALE GENOMIC DNA]</scope>
    <source>
        <strain evidence="8 9">NL-1724</strain>
    </source>
</reference>
<dbReference type="InterPro" id="IPR019160">
    <property type="entry name" value="Sec3_CC"/>
</dbReference>
<feature type="compositionally biased region" description="Low complexity" evidence="6">
    <location>
        <begin position="247"/>
        <end position="275"/>
    </location>
</feature>
<evidence type="ECO:0000256" key="4">
    <source>
        <dbReference type="ARBA" id="ARBA00023054"/>
    </source>
</evidence>
<keyword evidence="3" id="KW-0268">Exocytosis</keyword>
<feature type="compositionally biased region" description="Polar residues" evidence="6">
    <location>
        <begin position="303"/>
        <end position="323"/>
    </location>
</feature>
<protein>
    <submittedName>
        <fullName evidence="8">Exocyst complex component Sec3-domain-containing protein</fullName>
    </submittedName>
</protein>
<evidence type="ECO:0000256" key="6">
    <source>
        <dbReference type="SAM" id="MobiDB-lite"/>
    </source>
</evidence>
<dbReference type="Pfam" id="PF15277">
    <property type="entry name" value="Sec3-PIP2_bind"/>
    <property type="match status" value="1"/>
</dbReference>
<dbReference type="STRING" id="97359.A0A550CNL6"/>
<feature type="compositionally biased region" description="Pro residues" evidence="6">
    <location>
        <begin position="356"/>
        <end position="367"/>
    </location>
</feature>
<evidence type="ECO:0000256" key="2">
    <source>
        <dbReference type="ARBA" id="ARBA00022448"/>
    </source>
</evidence>
<dbReference type="Gene3D" id="2.30.29.90">
    <property type="match status" value="1"/>
</dbReference>
<dbReference type="InterPro" id="IPR048628">
    <property type="entry name" value="Sec3_C"/>
</dbReference>
<feature type="compositionally biased region" description="Low complexity" evidence="6">
    <location>
        <begin position="202"/>
        <end position="217"/>
    </location>
</feature>
<dbReference type="GO" id="GO:0006887">
    <property type="term" value="P:exocytosis"/>
    <property type="evidence" value="ECO:0007669"/>
    <property type="project" value="UniProtKB-KW"/>
</dbReference>
<comment type="similarity">
    <text evidence="1">Belongs to the SEC3 family.</text>
</comment>
<keyword evidence="9" id="KW-1185">Reference proteome</keyword>
<dbReference type="OrthoDB" id="27109at2759"/>
<dbReference type="GO" id="GO:0000145">
    <property type="term" value="C:exocyst"/>
    <property type="evidence" value="ECO:0007669"/>
    <property type="project" value="InterPro"/>
</dbReference>
<sequence length="1120" mass="124385">MSDVRSVIIQSVFNRRNAAGNLEETYISHVKIWEDAGPEGGGRKPRYILLSQSNNGSGFIHKSKMNNNGTFSVGKTWRLPELRGVAVVQPLAFNITLSRTYRWQTEDAVEQRNFVESLVRLFHTVTGGQAPLTVEGISVAEQPGPGRQPIQNDYYMARSPSPNAVQPPTPSRRPPAQQQRTQRPSVTERDLDHDQRIPSPAPRSQSRAGPSSRAASPTQSNRGYSRPSTSTRRRDESVSRMRPPSPTHSTTSTASRPSRAARPPPVTSSSAAAAHMPPPPSATRPGFTSQSASSSNLRASEATQPRSISQASSFDRQSTSSAPNGIPASLRSSGATSPAPEARPRKQPSRSAVATPTPPPPAEPRLPQPQKEVKQPAPQRRDQNVRISFFDHANQATVDRLLTEGADDLEGEDESAQATLANVEEMIEGYEYATDDVIGRKTSRGAADLIQARLLEELAALDKANIHSFLESDDRIGVVMNYLDKALSELDNMDSMVTSYKIHLNAVSEDISFIQGQNRGLQVQTQNQHALLGELQNLLRTVQVSQQTLVALTQESLEKPQGIQNLEEAAADLYKALQAAQDRDMAATMERLDTYRTHNAQFCKRILDFLTIMFTAQSKMLLGEYDGVLRNNGRLSIVPHIEMEQYLGRYAGLMLYLKEMEEGIYAKLCAAYFSAASELHSTQLSGFGAAPSTNAAKSNMRRAGTVLREGRREKEKPSGDMAAADALSYILEEVMPIVSRENDFIADFLQINDAGLTFADYMSMDNYFRRQAARMSGLSQTTMKLVRGALDLIFGFLPMELKAWLDAALARDNMQVVGLLLVLERFLADAEERGQQFVVSTLAKQQLRLRGLFDRHINEQIKNVEQTKMSTKKRQGVAPFVKYFPVYISRIESQLVGAESTEVRGHVDTAYERIVQGMFDSLKAMAKMDGEDEDKGQLNYHVILIENMHHFVAETSQISVGSASSFLKRAEGIYDENLNAYVKIVLRRPFSKIIDYFEGIERNLKTTAPEQISSMPGYGKSALKKVVKEYDVKDIRKHVDALFKRVEKHFTEASEKAMTSEAGGIPPGTVMVGVWKACEEELLRITELFNKRITQCYADSGVSLEYTPQDVEGAFRRHRL</sequence>
<dbReference type="PANTHER" id="PTHR16092:SF14">
    <property type="entry name" value="EXOCYST COMPLEX COMPONENT 1 ISOFORM X1"/>
    <property type="match status" value="1"/>
</dbReference>
<accession>A0A550CNL6</accession>
<feature type="compositionally biased region" description="Basic and acidic residues" evidence="6">
    <location>
        <begin position="186"/>
        <end position="196"/>
    </location>
</feature>
<proteinExistence type="inferred from homology"/>
<evidence type="ECO:0000313" key="9">
    <source>
        <dbReference type="Proteomes" id="UP000320762"/>
    </source>
</evidence>
<evidence type="ECO:0000313" key="8">
    <source>
        <dbReference type="EMBL" id="TRM66391.1"/>
    </source>
</evidence>